<organism evidence="3">
    <name type="scientific">Octopus bimaculoides</name>
    <name type="common">California two-spotted octopus</name>
    <dbReference type="NCBI Taxonomy" id="37653"/>
    <lineage>
        <taxon>Eukaryota</taxon>
        <taxon>Metazoa</taxon>
        <taxon>Spiralia</taxon>
        <taxon>Lophotrochozoa</taxon>
        <taxon>Mollusca</taxon>
        <taxon>Cephalopoda</taxon>
        <taxon>Coleoidea</taxon>
        <taxon>Octopodiformes</taxon>
        <taxon>Octopoda</taxon>
        <taxon>Incirrata</taxon>
        <taxon>Octopodidae</taxon>
        <taxon>Octopus</taxon>
    </lineage>
</organism>
<feature type="domain" description="H15" evidence="2">
    <location>
        <begin position="17"/>
        <end position="95"/>
    </location>
</feature>
<dbReference type="PROSITE" id="PS51504">
    <property type="entry name" value="H15"/>
    <property type="match status" value="1"/>
</dbReference>
<dbReference type="Gene3D" id="1.10.10.10">
    <property type="entry name" value="Winged helix-like DNA-binding domain superfamily/Winged helix DNA-binding domain"/>
    <property type="match status" value="1"/>
</dbReference>
<dbReference type="SMART" id="SM00526">
    <property type="entry name" value="H15"/>
    <property type="match status" value="1"/>
</dbReference>
<dbReference type="InterPro" id="IPR005818">
    <property type="entry name" value="Histone_H1/H5_H15"/>
</dbReference>
<proteinExistence type="predicted"/>
<name>A0A0L8FI63_OCTBM</name>
<dbReference type="EMBL" id="KQ431217">
    <property type="protein sequence ID" value="KOF63312.1"/>
    <property type="molecule type" value="Genomic_DNA"/>
</dbReference>
<dbReference type="Pfam" id="PF00538">
    <property type="entry name" value="Linker_histone"/>
    <property type="match status" value="1"/>
</dbReference>
<dbReference type="InterPro" id="IPR036388">
    <property type="entry name" value="WH-like_DNA-bd_sf"/>
</dbReference>
<protein>
    <recommendedName>
        <fullName evidence="2">H15 domain-containing protein</fullName>
    </recommendedName>
</protein>
<dbReference type="SUPFAM" id="SSF46785">
    <property type="entry name" value="Winged helix' DNA-binding domain"/>
    <property type="match status" value="1"/>
</dbReference>
<reference evidence="3" key="1">
    <citation type="submission" date="2015-07" db="EMBL/GenBank/DDBJ databases">
        <title>MeaNS - Measles Nucleotide Surveillance Program.</title>
        <authorList>
            <person name="Tran T."/>
            <person name="Druce J."/>
        </authorList>
    </citation>
    <scope>NUCLEOTIDE SEQUENCE</scope>
    <source>
        <strain evidence="3">UCB-OBI-ISO-001</strain>
        <tissue evidence="3">Gonad</tissue>
    </source>
</reference>
<dbReference type="InterPro" id="IPR036390">
    <property type="entry name" value="WH_DNA-bd_sf"/>
</dbReference>
<sequence length="116" mass="13398">MTDTTNNTKSIRRSTLKHPRYSEMVIAAISNQDKNRCSRREIIKYIISNYNVGDKIQLIKLHVKRALNVWVTKGILSETRRCSGHVSTNKRKLMHKMKKTGKVTPSKLDNLKTTET</sequence>
<evidence type="ECO:0000313" key="3">
    <source>
        <dbReference type="EMBL" id="KOF63312.1"/>
    </source>
</evidence>
<dbReference type="GO" id="GO:0000786">
    <property type="term" value="C:nucleosome"/>
    <property type="evidence" value="ECO:0007669"/>
    <property type="project" value="InterPro"/>
</dbReference>
<feature type="region of interest" description="Disordered" evidence="1">
    <location>
        <begin position="97"/>
        <end position="116"/>
    </location>
</feature>
<dbReference type="AlphaFoldDB" id="A0A0L8FI63"/>
<accession>A0A0L8FI63</accession>
<dbReference type="STRING" id="37653.A0A0L8FI63"/>
<dbReference type="GO" id="GO:0003677">
    <property type="term" value="F:DNA binding"/>
    <property type="evidence" value="ECO:0007669"/>
    <property type="project" value="InterPro"/>
</dbReference>
<gene>
    <name evidence="3" type="ORF">OCBIM_22019651mg</name>
</gene>
<evidence type="ECO:0000256" key="1">
    <source>
        <dbReference type="SAM" id="MobiDB-lite"/>
    </source>
</evidence>
<dbReference type="GO" id="GO:0006334">
    <property type="term" value="P:nucleosome assembly"/>
    <property type="evidence" value="ECO:0007669"/>
    <property type="project" value="InterPro"/>
</dbReference>
<evidence type="ECO:0000259" key="2">
    <source>
        <dbReference type="PROSITE" id="PS51504"/>
    </source>
</evidence>